<evidence type="ECO:0000256" key="7">
    <source>
        <dbReference type="PIRSR" id="PIRSR630616-2"/>
    </source>
</evidence>
<dbReference type="AlphaFoldDB" id="G0U3W1"/>
<dbReference type="OMA" id="NRHNRSM"/>
<dbReference type="GO" id="GO:0004674">
    <property type="term" value="F:protein serine/threonine kinase activity"/>
    <property type="evidence" value="ECO:0007669"/>
    <property type="project" value="UniProtKB-KW"/>
</dbReference>
<dbReference type="FunFam" id="3.30.200.20:FF:000042">
    <property type="entry name" value="Aurora kinase A"/>
    <property type="match status" value="1"/>
</dbReference>
<dbReference type="InterPro" id="IPR030616">
    <property type="entry name" value="Aur-like"/>
</dbReference>
<evidence type="ECO:0000313" key="11">
    <source>
        <dbReference type="EMBL" id="CCC50201.1"/>
    </source>
</evidence>
<feature type="cross-link" description="Glycyl lysine isopeptide (Lys-Gly) (interchain with G-Cter in SUMO2)" evidence="8">
    <location>
        <position position="208"/>
    </location>
</feature>
<proteinExistence type="inferred from homology"/>
<keyword evidence="2 9" id="KW-0808">Transferase</keyword>
<evidence type="ECO:0000256" key="9">
    <source>
        <dbReference type="RuleBase" id="RU367134"/>
    </source>
</evidence>
<gene>
    <name evidence="11" type="ORF">TVY486_0900240</name>
</gene>
<comment type="catalytic activity">
    <reaction evidence="9">
        <text>L-seryl-[protein] + ATP = O-phospho-L-seryl-[protein] + ADP + H(+)</text>
        <dbReference type="Rhea" id="RHEA:17989"/>
        <dbReference type="Rhea" id="RHEA-COMP:9863"/>
        <dbReference type="Rhea" id="RHEA-COMP:11604"/>
        <dbReference type="ChEBI" id="CHEBI:15378"/>
        <dbReference type="ChEBI" id="CHEBI:29999"/>
        <dbReference type="ChEBI" id="CHEBI:30616"/>
        <dbReference type="ChEBI" id="CHEBI:83421"/>
        <dbReference type="ChEBI" id="CHEBI:456216"/>
        <dbReference type="EC" id="2.7.11.1"/>
    </reaction>
</comment>
<dbReference type="GO" id="GO:0005524">
    <property type="term" value="F:ATP binding"/>
    <property type="evidence" value="ECO:0007669"/>
    <property type="project" value="UniProtKB-UniRule"/>
</dbReference>
<dbReference type="Gene3D" id="1.10.510.10">
    <property type="entry name" value="Transferase(Phosphotransferase) domain 1"/>
    <property type="match status" value="1"/>
</dbReference>
<protein>
    <recommendedName>
        <fullName evidence="9">Aurora kinase</fullName>
        <ecNumber evidence="9">2.7.11.1</ecNumber>
    </recommendedName>
</protein>
<dbReference type="InterPro" id="IPR000719">
    <property type="entry name" value="Prot_kinase_dom"/>
</dbReference>
<dbReference type="PROSITE" id="PS00108">
    <property type="entry name" value="PROTEIN_KINASE_ST"/>
    <property type="match status" value="1"/>
</dbReference>
<evidence type="ECO:0000256" key="8">
    <source>
        <dbReference type="PIRSR" id="PIRSR630616-3"/>
    </source>
</evidence>
<reference evidence="11" key="1">
    <citation type="journal article" date="2012" name="Proc. Natl. Acad. Sci. U.S.A.">
        <title>Antigenic diversity is generated by distinct evolutionary mechanisms in African trypanosome species.</title>
        <authorList>
            <person name="Jackson A.P."/>
            <person name="Berry A."/>
            <person name="Aslett M."/>
            <person name="Allison H.C."/>
            <person name="Burton P."/>
            <person name="Vavrova-Anderson J."/>
            <person name="Brown R."/>
            <person name="Browne H."/>
            <person name="Corton N."/>
            <person name="Hauser H."/>
            <person name="Gamble J."/>
            <person name="Gilderthorp R."/>
            <person name="Marcello L."/>
            <person name="McQuillan J."/>
            <person name="Otto T.D."/>
            <person name="Quail M.A."/>
            <person name="Sanders M.J."/>
            <person name="van Tonder A."/>
            <person name="Ginger M.L."/>
            <person name="Field M.C."/>
            <person name="Barry J.D."/>
            <person name="Hertz-Fowler C."/>
            <person name="Berriman M."/>
        </authorList>
    </citation>
    <scope>NUCLEOTIDE SEQUENCE</scope>
    <source>
        <strain evidence="11">Y486</strain>
    </source>
</reference>
<dbReference type="Pfam" id="PF00069">
    <property type="entry name" value="Pkinase"/>
    <property type="match status" value="1"/>
</dbReference>
<evidence type="ECO:0000256" key="1">
    <source>
        <dbReference type="ARBA" id="ARBA00022527"/>
    </source>
</evidence>
<evidence type="ECO:0000256" key="6">
    <source>
        <dbReference type="PIRSR" id="PIRSR630616-1"/>
    </source>
</evidence>
<dbReference type="VEuPathDB" id="TriTrypDB:TvY486_0900240"/>
<feature type="binding site" evidence="7">
    <location>
        <position position="227"/>
    </location>
    <ligand>
        <name>ATP</name>
        <dbReference type="ChEBI" id="CHEBI:30616"/>
    </ligand>
</feature>
<evidence type="ECO:0000256" key="4">
    <source>
        <dbReference type="ARBA" id="ARBA00022777"/>
    </source>
</evidence>
<name>G0U3W1_TRYVY</name>
<evidence type="ECO:0000256" key="3">
    <source>
        <dbReference type="ARBA" id="ARBA00022741"/>
    </source>
</evidence>
<feature type="binding site" evidence="7">
    <location>
        <position position="87"/>
    </location>
    <ligand>
        <name>ATP</name>
        <dbReference type="ChEBI" id="CHEBI:30616"/>
    </ligand>
</feature>
<dbReference type="SMART" id="SM00220">
    <property type="entry name" value="S_TKc"/>
    <property type="match status" value="1"/>
</dbReference>
<dbReference type="CDD" id="cd14007">
    <property type="entry name" value="STKc_Aurora"/>
    <property type="match status" value="1"/>
</dbReference>
<dbReference type="EC" id="2.7.11.1" evidence="9"/>
<comment type="catalytic activity">
    <reaction evidence="9">
        <text>L-threonyl-[protein] + ATP = O-phospho-L-threonyl-[protein] + ADP + H(+)</text>
        <dbReference type="Rhea" id="RHEA:46608"/>
        <dbReference type="Rhea" id="RHEA-COMP:11060"/>
        <dbReference type="Rhea" id="RHEA-COMP:11605"/>
        <dbReference type="ChEBI" id="CHEBI:15378"/>
        <dbReference type="ChEBI" id="CHEBI:30013"/>
        <dbReference type="ChEBI" id="CHEBI:30616"/>
        <dbReference type="ChEBI" id="CHEBI:61977"/>
        <dbReference type="ChEBI" id="CHEBI:456216"/>
        <dbReference type="EC" id="2.7.11.1"/>
    </reaction>
</comment>
<dbReference type="InterPro" id="IPR011009">
    <property type="entry name" value="Kinase-like_dom_sf"/>
</dbReference>
<keyword evidence="5 7" id="KW-0067">ATP-binding</keyword>
<dbReference type="EMBL" id="HE573025">
    <property type="protein sequence ID" value="CCC50201.1"/>
    <property type="molecule type" value="Genomic_DNA"/>
</dbReference>
<dbReference type="Gene3D" id="3.30.200.20">
    <property type="entry name" value="Phosphorylase Kinase, domain 1"/>
    <property type="match status" value="1"/>
</dbReference>
<keyword evidence="1 9" id="KW-0723">Serine/threonine-protein kinase</keyword>
<dbReference type="PROSITE" id="PS50011">
    <property type="entry name" value="PROTEIN_KINASE_DOM"/>
    <property type="match status" value="1"/>
</dbReference>
<feature type="domain" description="Protein kinase" evidence="10">
    <location>
        <begin position="77"/>
        <end position="341"/>
    </location>
</feature>
<keyword evidence="3 7" id="KW-0547">Nucleotide-binding</keyword>
<dbReference type="InterPro" id="IPR008271">
    <property type="entry name" value="Ser/Thr_kinase_AS"/>
</dbReference>
<dbReference type="FunFam" id="1.10.510.10:FF:000571">
    <property type="entry name" value="Maternal embryonic leucine zipper kinase"/>
    <property type="match status" value="1"/>
</dbReference>
<feature type="binding site" evidence="7">
    <location>
        <position position="106"/>
    </location>
    <ligand>
        <name>ATP</name>
        <dbReference type="ChEBI" id="CHEBI:30616"/>
    </ligand>
</feature>
<evidence type="ECO:0000259" key="10">
    <source>
        <dbReference type="PROSITE" id="PS50011"/>
    </source>
</evidence>
<feature type="active site" description="Proton acceptor" evidence="6">
    <location>
        <position position="206"/>
    </location>
</feature>
<evidence type="ECO:0000256" key="5">
    <source>
        <dbReference type="ARBA" id="ARBA00022840"/>
    </source>
</evidence>
<sequence>MPYNTPLGNIAHASADTYQSRNGYVNCLCSIEDGSPQPNSSMLSSAAAASTQQFLGSPSSKSRSIVQPPPMWSLEDFEVLRKLDEGRFGKIYLAREKQTKCAVVLKCISKEMIRFYNLAHQLQREVELQEYAGRYNENILRLFAYFWDEERIILVLEYANGGSLLDLLNKRKQQQPCIPDEEVSNILRQLLLALTFLHERDIIHRDVKPDNILFSTVGNESRLRLADFSWAVRLNPSDLHRGRRCTLCGTLDYIAPELVTRRGWDTKSDMWAVGILAYRMICGFLPFERLHPQDVCAKIAAGAVHYPPNISTGSRNFLEGLLRLKESERLSSHEALGHPFIRTGGRWWAAQPTRPLKATPISHQKVVTEGHKTSGTAAENEVPVRERVGQQETGLWHYTGVDPEMSLRRSCVTVNISAPDSSSAVAYTLCRTPVSCDSIVSVSPFGSTEYVESVPEGDAPSFVTTMNGEWLDSVSPIASPAINASAVAVNMAAGSRSKSCRDDFGLSSHGVSNSGLRLHCSASEGSGTVAANYYTQLGASTLSSLIVVPSAAVGVAERGMNPMKCNQSEPSASDMDEWEPHGCVLRLSFEDAYDEDDKKAEEKVCSQRKDVGNESTSTETVTISQLTAVSASPVAVSDNSQTSCRSSFFAMDL</sequence>
<keyword evidence="4 9" id="KW-0418">Kinase</keyword>
<feature type="binding site" evidence="7">
    <location>
        <begin position="157"/>
        <end position="159"/>
    </location>
    <ligand>
        <name>ATP</name>
        <dbReference type="ChEBI" id="CHEBI:30616"/>
    </ligand>
</feature>
<dbReference type="PANTHER" id="PTHR24350">
    <property type="entry name" value="SERINE/THREONINE-PROTEIN KINASE IAL-RELATED"/>
    <property type="match status" value="1"/>
</dbReference>
<accession>G0U3W1</accession>
<organism evidence="11">
    <name type="scientific">Trypanosoma vivax (strain Y486)</name>
    <dbReference type="NCBI Taxonomy" id="1055687"/>
    <lineage>
        <taxon>Eukaryota</taxon>
        <taxon>Discoba</taxon>
        <taxon>Euglenozoa</taxon>
        <taxon>Kinetoplastea</taxon>
        <taxon>Metakinetoplastina</taxon>
        <taxon>Trypanosomatida</taxon>
        <taxon>Trypanosomatidae</taxon>
        <taxon>Trypanosoma</taxon>
        <taxon>Duttonella</taxon>
    </lineage>
</organism>
<dbReference type="SUPFAM" id="SSF56112">
    <property type="entry name" value="Protein kinase-like (PK-like)"/>
    <property type="match status" value="1"/>
</dbReference>
<comment type="similarity">
    <text evidence="9">Belongs to the protein kinase superfamily. Ser/Thr protein kinase family. Aurora subfamily.</text>
</comment>
<evidence type="ECO:0000256" key="2">
    <source>
        <dbReference type="ARBA" id="ARBA00022679"/>
    </source>
</evidence>